<dbReference type="InterPro" id="IPR009061">
    <property type="entry name" value="DNA-bd_dom_put_sf"/>
</dbReference>
<dbReference type="NCBIfam" id="TIGR01764">
    <property type="entry name" value="excise"/>
    <property type="match status" value="1"/>
</dbReference>
<proteinExistence type="predicted"/>
<dbReference type="InterPro" id="IPR010093">
    <property type="entry name" value="SinI_DNA-bd"/>
</dbReference>
<feature type="domain" description="Helix-turn-helix" evidence="1">
    <location>
        <begin position="28"/>
        <end position="76"/>
    </location>
</feature>
<evidence type="ECO:0000259" key="1">
    <source>
        <dbReference type="Pfam" id="PF12728"/>
    </source>
</evidence>
<dbReference type="AlphaFoldDB" id="A0A1H1ZMM5"/>
<dbReference type="EMBL" id="LT629749">
    <property type="protein sequence ID" value="SDT34958.1"/>
    <property type="molecule type" value="Genomic_DNA"/>
</dbReference>
<gene>
    <name evidence="2" type="ORF">SAMN04488543_3879</name>
</gene>
<name>A0A1H1ZMM5_9ACTN</name>
<dbReference type="SUPFAM" id="SSF46955">
    <property type="entry name" value="Putative DNA-binding domain"/>
    <property type="match status" value="1"/>
</dbReference>
<dbReference type="Pfam" id="PF12728">
    <property type="entry name" value="HTH_17"/>
    <property type="match status" value="1"/>
</dbReference>
<evidence type="ECO:0000313" key="2">
    <source>
        <dbReference type="EMBL" id="SDT34958.1"/>
    </source>
</evidence>
<dbReference type="Proteomes" id="UP000199092">
    <property type="component" value="Chromosome I"/>
</dbReference>
<dbReference type="Gene3D" id="1.10.10.10">
    <property type="entry name" value="Winged helix-like DNA-binding domain superfamily/Winged helix DNA-binding domain"/>
    <property type="match status" value="1"/>
</dbReference>
<keyword evidence="3" id="KW-1185">Reference proteome</keyword>
<dbReference type="InterPro" id="IPR041657">
    <property type="entry name" value="HTH_17"/>
</dbReference>
<dbReference type="STRING" id="546871.SAMN04488543_3879"/>
<dbReference type="GO" id="GO:0003677">
    <property type="term" value="F:DNA binding"/>
    <property type="evidence" value="ECO:0007669"/>
    <property type="project" value="InterPro"/>
</dbReference>
<organism evidence="2 3">
    <name type="scientific">Friedmanniella luteola</name>
    <dbReference type="NCBI Taxonomy" id="546871"/>
    <lineage>
        <taxon>Bacteria</taxon>
        <taxon>Bacillati</taxon>
        <taxon>Actinomycetota</taxon>
        <taxon>Actinomycetes</taxon>
        <taxon>Propionibacteriales</taxon>
        <taxon>Nocardioidaceae</taxon>
        <taxon>Friedmanniella</taxon>
    </lineage>
</organism>
<dbReference type="InterPro" id="IPR036388">
    <property type="entry name" value="WH-like_DNA-bd_sf"/>
</dbReference>
<protein>
    <submittedName>
        <fullName evidence="2">DNA binding domain-containing protein, excisionase family</fullName>
    </submittedName>
</protein>
<reference evidence="2 3" key="1">
    <citation type="submission" date="2016-10" db="EMBL/GenBank/DDBJ databases">
        <authorList>
            <person name="de Groot N.N."/>
        </authorList>
    </citation>
    <scope>NUCLEOTIDE SEQUENCE [LARGE SCALE GENOMIC DNA]</scope>
    <source>
        <strain evidence="2 3">DSM 21741</strain>
    </source>
</reference>
<accession>A0A1H1ZMM5</accession>
<evidence type="ECO:0000313" key="3">
    <source>
        <dbReference type="Proteomes" id="UP000199092"/>
    </source>
</evidence>
<dbReference type="RefSeq" id="WP_342587379.1">
    <property type="nucleotide sequence ID" value="NZ_LT629749.1"/>
</dbReference>
<sequence>MVTAGSRPRSTCCGRKTMITREGEVERLLSLPELSEMLGVPIHTLYGWRHRGEGPVGYRIGRHVRYRRSAVEAWLELHRDRRDSSAR</sequence>